<reference evidence="2" key="2">
    <citation type="submission" date="2021-10" db="EMBL/GenBank/DDBJ databases">
        <title>Phylogenomics reveals ancestral predisposition of the termite-cultivated fungus Termitomyces towards a domesticated lifestyle.</title>
        <authorList>
            <person name="Auxier B."/>
            <person name="Grum-Grzhimaylo A."/>
            <person name="Cardenas M.E."/>
            <person name="Lodge J.D."/>
            <person name="Laessoe T."/>
            <person name="Pedersen O."/>
            <person name="Smith M.E."/>
            <person name="Kuyper T.W."/>
            <person name="Franco-Molano E.A."/>
            <person name="Baroni T.J."/>
            <person name="Aanen D.K."/>
        </authorList>
    </citation>
    <scope>NUCLEOTIDE SEQUENCE</scope>
    <source>
        <strain evidence="2">D49</strain>
    </source>
</reference>
<proteinExistence type="predicted"/>
<keyword evidence="3" id="KW-1185">Reference proteome</keyword>
<name>A0A9P7KKK1_9AGAR</name>
<dbReference type="Proteomes" id="UP000717328">
    <property type="component" value="Unassembled WGS sequence"/>
</dbReference>
<reference evidence="2" key="1">
    <citation type="submission" date="2021-02" db="EMBL/GenBank/DDBJ databases">
        <authorList>
            <person name="Nieuwenhuis M."/>
            <person name="Van De Peppel L.J.J."/>
        </authorList>
    </citation>
    <scope>NUCLEOTIDE SEQUENCE</scope>
    <source>
        <strain evidence="2">D49</strain>
    </source>
</reference>
<comment type="caution">
    <text evidence="2">The sequence shown here is derived from an EMBL/GenBank/DDBJ whole genome shotgun (WGS) entry which is preliminary data.</text>
</comment>
<sequence length="381" mass="41726">MNEKEFPHLLHLTPDPEMIATIHQLTSHYMMRSTLPFSLGKDEATYVEYGFARFADASTCTVRADEPLVLLAAAQWTEVHYRSSYKLFAKQIHLHEPSSNGFENFLALCISKAFAGAGGRRLNEVFAFSAPMGSRPPAWAKQHAELVGLYRAEGGPGATVEVGTVDVAGPAPASPAVTLGVNAKSAGETVAWLAHALHAPVCFPHASMGPDLLFLLRTLDDGRLVWVALQAKYSTGKDGTLSRYFLRKAIRSVTPSKFFVDKDGKPFSPAANPGLVTRTLELLEGLPDRRDDAGKYSLLRVVASFPAETNLKRCMEEDPDADGHPIACLSMKFIKQFTKGFSPVDFLENMENKAIGRGRITGKRTREANAPGPSRRKRLKI</sequence>
<dbReference type="AlphaFoldDB" id="A0A9P7KKK1"/>
<evidence type="ECO:0000313" key="3">
    <source>
        <dbReference type="Proteomes" id="UP000717328"/>
    </source>
</evidence>
<protein>
    <submittedName>
        <fullName evidence="2">Uncharacterized protein</fullName>
    </submittedName>
</protein>
<organism evidence="2 3">
    <name type="scientific">Sphagnurus paluster</name>
    <dbReference type="NCBI Taxonomy" id="117069"/>
    <lineage>
        <taxon>Eukaryota</taxon>
        <taxon>Fungi</taxon>
        <taxon>Dikarya</taxon>
        <taxon>Basidiomycota</taxon>
        <taxon>Agaricomycotina</taxon>
        <taxon>Agaricomycetes</taxon>
        <taxon>Agaricomycetidae</taxon>
        <taxon>Agaricales</taxon>
        <taxon>Tricholomatineae</taxon>
        <taxon>Lyophyllaceae</taxon>
        <taxon>Sphagnurus</taxon>
    </lineage>
</organism>
<evidence type="ECO:0000256" key="1">
    <source>
        <dbReference type="SAM" id="MobiDB-lite"/>
    </source>
</evidence>
<accession>A0A9P7KKK1</accession>
<dbReference type="EMBL" id="JABCKI010000386">
    <property type="protein sequence ID" value="KAG5650686.1"/>
    <property type="molecule type" value="Genomic_DNA"/>
</dbReference>
<dbReference type="OrthoDB" id="2393824at2759"/>
<gene>
    <name evidence="2" type="ORF">H0H81_011379</name>
</gene>
<evidence type="ECO:0000313" key="2">
    <source>
        <dbReference type="EMBL" id="KAG5650686.1"/>
    </source>
</evidence>
<feature type="region of interest" description="Disordered" evidence="1">
    <location>
        <begin position="361"/>
        <end position="381"/>
    </location>
</feature>